<protein>
    <submittedName>
        <fullName evidence="1 3">Uncharacterized protein</fullName>
    </submittedName>
</protein>
<name>A0A0R3QWT5_9BILA</name>
<accession>A0A0R3QWT5</accession>
<dbReference type="Proteomes" id="UP000280834">
    <property type="component" value="Unassembled WGS sequence"/>
</dbReference>
<dbReference type="WBParaSite" id="BTMF_0001220101-mRNA-1">
    <property type="protein sequence ID" value="BTMF_0001220101-mRNA-1"/>
    <property type="gene ID" value="BTMF_0001220101"/>
</dbReference>
<proteinExistence type="predicted"/>
<dbReference type="EMBL" id="UZAG01017442">
    <property type="protein sequence ID" value="VDO34717.1"/>
    <property type="molecule type" value="Genomic_DNA"/>
</dbReference>
<gene>
    <name evidence="1" type="ORF">BTMF_LOCUS10221</name>
</gene>
<evidence type="ECO:0000313" key="1">
    <source>
        <dbReference type="EMBL" id="VDO34717.1"/>
    </source>
</evidence>
<evidence type="ECO:0000313" key="2">
    <source>
        <dbReference type="Proteomes" id="UP000280834"/>
    </source>
</evidence>
<evidence type="ECO:0000313" key="3">
    <source>
        <dbReference type="WBParaSite" id="BTMF_0001220101-mRNA-1"/>
    </source>
</evidence>
<sequence>MQHDNSTMSSTRFYAADICRRVCLSYLLFLRFSKLCS</sequence>
<dbReference type="AlphaFoldDB" id="A0A0R3QWT5"/>
<organism evidence="3">
    <name type="scientific">Brugia timori</name>
    <dbReference type="NCBI Taxonomy" id="42155"/>
    <lineage>
        <taxon>Eukaryota</taxon>
        <taxon>Metazoa</taxon>
        <taxon>Ecdysozoa</taxon>
        <taxon>Nematoda</taxon>
        <taxon>Chromadorea</taxon>
        <taxon>Rhabditida</taxon>
        <taxon>Spirurina</taxon>
        <taxon>Spiruromorpha</taxon>
        <taxon>Filarioidea</taxon>
        <taxon>Onchocercidae</taxon>
        <taxon>Brugia</taxon>
    </lineage>
</organism>
<keyword evidence="2" id="KW-1185">Reference proteome</keyword>
<reference evidence="3" key="1">
    <citation type="submission" date="2017-02" db="UniProtKB">
        <authorList>
            <consortium name="WormBaseParasite"/>
        </authorList>
    </citation>
    <scope>IDENTIFICATION</scope>
</reference>
<reference evidence="1 2" key="2">
    <citation type="submission" date="2018-11" db="EMBL/GenBank/DDBJ databases">
        <authorList>
            <consortium name="Pathogen Informatics"/>
        </authorList>
    </citation>
    <scope>NUCLEOTIDE SEQUENCE [LARGE SCALE GENOMIC DNA]</scope>
</reference>